<evidence type="ECO:0000313" key="2">
    <source>
        <dbReference type="EMBL" id="QGG94933.1"/>
    </source>
</evidence>
<gene>
    <name evidence="2" type="ORF">GH723_07320</name>
</gene>
<feature type="transmembrane region" description="Helical" evidence="1">
    <location>
        <begin position="46"/>
        <end position="66"/>
    </location>
</feature>
<sequence>MVAIVTDAHHAPAPYLADPYPTARVPAGVASRPAAGGQPAAPAVRAALVVVAIVAVLLAAVGTAAVGRVLDAQRGVPATADGPAVVVAD</sequence>
<evidence type="ECO:0000256" key="1">
    <source>
        <dbReference type="SAM" id="Phobius"/>
    </source>
</evidence>
<dbReference type="AlphaFoldDB" id="A0A5Q2RGS4"/>
<dbReference type="RefSeq" id="WP_153759041.1">
    <property type="nucleotide sequence ID" value="NZ_CP045851.1"/>
</dbReference>
<keyword evidence="1" id="KW-0472">Membrane</keyword>
<reference evidence="2 3" key="1">
    <citation type="submission" date="2019-11" db="EMBL/GenBank/DDBJ databases">
        <authorList>
            <person name="He Y."/>
        </authorList>
    </citation>
    <scope>NUCLEOTIDE SEQUENCE [LARGE SCALE GENOMIC DNA]</scope>
    <source>
        <strain evidence="2 3">SCSIO 58843</strain>
    </source>
</reference>
<accession>A0A5Q2RGS4</accession>
<proteinExistence type="predicted"/>
<protein>
    <submittedName>
        <fullName evidence="2">Uncharacterized protein</fullName>
    </submittedName>
</protein>
<name>A0A5Q2RGS4_9ACTN</name>
<dbReference type="EMBL" id="CP045851">
    <property type="protein sequence ID" value="QGG94933.1"/>
    <property type="molecule type" value="Genomic_DNA"/>
</dbReference>
<evidence type="ECO:0000313" key="3">
    <source>
        <dbReference type="Proteomes" id="UP000334019"/>
    </source>
</evidence>
<keyword evidence="1" id="KW-0812">Transmembrane</keyword>
<organism evidence="2 3">
    <name type="scientific">Actinomarinicola tropica</name>
    <dbReference type="NCBI Taxonomy" id="2789776"/>
    <lineage>
        <taxon>Bacteria</taxon>
        <taxon>Bacillati</taxon>
        <taxon>Actinomycetota</taxon>
        <taxon>Acidimicrobiia</taxon>
        <taxon>Acidimicrobiales</taxon>
        <taxon>Iamiaceae</taxon>
        <taxon>Actinomarinicola</taxon>
    </lineage>
</organism>
<keyword evidence="1" id="KW-1133">Transmembrane helix</keyword>
<dbReference type="KEGG" id="atq:GH723_07320"/>
<dbReference type="Proteomes" id="UP000334019">
    <property type="component" value="Chromosome"/>
</dbReference>
<keyword evidence="3" id="KW-1185">Reference proteome</keyword>